<gene>
    <name evidence="3" type="ORF">H9698_01700</name>
</gene>
<dbReference type="EMBL" id="DWWA01000009">
    <property type="protein sequence ID" value="HJC71494.1"/>
    <property type="molecule type" value="Genomic_DNA"/>
</dbReference>
<reference evidence="3" key="1">
    <citation type="journal article" date="2021" name="PeerJ">
        <title>Extensive microbial diversity within the chicken gut microbiome revealed by metagenomics and culture.</title>
        <authorList>
            <person name="Gilroy R."/>
            <person name="Ravi A."/>
            <person name="Getino M."/>
            <person name="Pursley I."/>
            <person name="Horton D.L."/>
            <person name="Alikhan N.F."/>
            <person name="Baker D."/>
            <person name="Gharbi K."/>
            <person name="Hall N."/>
            <person name="Watson M."/>
            <person name="Adriaenssens E.M."/>
            <person name="Foster-Nyarko E."/>
            <person name="Jarju S."/>
            <person name="Secka A."/>
            <person name="Antonio M."/>
            <person name="Oren A."/>
            <person name="Chaudhuri R.R."/>
            <person name="La Ragione R."/>
            <person name="Hildebrand F."/>
            <person name="Pallen M.J."/>
        </authorList>
    </citation>
    <scope>NUCLEOTIDE SEQUENCE</scope>
    <source>
        <strain evidence="3">5933</strain>
    </source>
</reference>
<evidence type="ECO:0000313" key="4">
    <source>
        <dbReference type="Proteomes" id="UP000823918"/>
    </source>
</evidence>
<dbReference type="GO" id="GO:0008107">
    <property type="term" value="F:galactoside 2-alpha-L-fucosyltransferase activity"/>
    <property type="evidence" value="ECO:0007669"/>
    <property type="project" value="InterPro"/>
</dbReference>
<evidence type="ECO:0000256" key="2">
    <source>
        <dbReference type="ARBA" id="ARBA00022679"/>
    </source>
</evidence>
<dbReference type="GO" id="GO:0005975">
    <property type="term" value="P:carbohydrate metabolic process"/>
    <property type="evidence" value="ECO:0007669"/>
    <property type="project" value="InterPro"/>
</dbReference>
<dbReference type="Gene3D" id="3.40.50.11350">
    <property type="match status" value="1"/>
</dbReference>
<dbReference type="PANTHER" id="PTHR11927">
    <property type="entry name" value="GALACTOSIDE 2-L-FUCOSYLTRANSFERASE"/>
    <property type="match status" value="1"/>
</dbReference>
<comment type="caution">
    <text evidence="3">The sequence shown here is derived from an EMBL/GenBank/DDBJ whole genome shotgun (WGS) entry which is preliminary data.</text>
</comment>
<name>A0A9D2Q3V8_9FIRM</name>
<dbReference type="CDD" id="cd11301">
    <property type="entry name" value="Fut1_Fut2_like"/>
    <property type="match status" value="1"/>
</dbReference>
<keyword evidence="2" id="KW-0808">Transferase</keyword>
<accession>A0A9D2Q3V8</accession>
<keyword evidence="1" id="KW-0328">Glycosyltransferase</keyword>
<proteinExistence type="predicted"/>
<dbReference type="Proteomes" id="UP000823918">
    <property type="component" value="Unassembled WGS sequence"/>
</dbReference>
<reference evidence="3" key="2">
    <citation type="submission" date="2021-04" db="EMBL/GenBank/DDBJ databases">
        <authorList>
            <person name="Gilroy R."/>
        </authorList>
    </citation>
    <scope>NUCLEOTIDE SEQUENCE</scope>
    <source>
        <strain evidence="3">5933</strain>
    </source>
</reference>
<dbReference type="PANTHER" id="PTHR11927:SF9">
    <property type="entry name" value="L-FUCOSYLTRANSFERASE"/>
    <property type="match status" value="1"/>
</dbReference>
<dbReference type="Pfam" id="PF01531">
    <property type="entry name" value="Glyco_transf_11"/>
    <property type="match status" value="1"/>
</dbReference>
<evidence type="ECO:0000256" key="1">
    <source>
        <dbReference type="ARBA" id="ARBA00022676"/>
    </source>
</evidence>
<evidence type="ECO:0000313" key="3">
    <source>
        <dbReference type="EMBL" id="HJC71494.1"/>
    </source>
</evidence>
<dbReference type="AlphaFoldDB" id="A0A9D2Q3V8"/>
<protein>
    <submittedName>
        <fullName evidence="3">Alpha-1,2-fucosyltransferase</fullName>
    </submittedName>
</protein>
<organism evidence="3 4">
    <name type="scientific">Candidatus Ruthenibacterium merdavium</name>
    <dbReference type="NCBI Taxonomy" id="2838752"/>
    <lineage>
        <taxon>Bacteria</taxon>
        <taxon>Bacillati</taxon>
        <taxon>Bacillota</taxon>
        <taxon>Clostridia</taxon>
        <taxon>Eubacteriales</taxon>
        <taxon>Oscillospiraceae</taxon>
        <taxon>Ruthenibacterium</taxon>
    </lineage>
</organism>
<dbReference type="InterPro" id="IPR002516">
    <property type="entry name" value="Glyco_trans_11"/>
</dbReference>
<dbReference type="GO" id="GO:0016020">
    <property type="term" value="C:membrane"/>
    <property type="evidence" value="ECO:0007669"/>
    <property type="project" value="InterPro"/>
</dbReference>
<sequence>MRLVMMNGGLGNQAFQYIFMRYIEEHSGEPCIIDDLYFCDDKALHNGYELEKIFSLKPRRLSQMLSEDVVQEILKLKQPAPGTSHPAHDIVSILRTSGISLNVIQEADLYEHDYHVCLPDAKSYPINQFSPQILRNHGNLYYYGYWINAYWYEAIMDIINYEFTFPLPQDLKNAQLLHEVLSSDRSVCIHIRRGDFIDCGWLLNEEFYRHSVASVKKVMKPVFYIFSDDMPYVKEHLSEYGLEASDEIIFVEGNTHGKNYIDMQLMAACRGMIIANSSFSYLAALLNRRADRFVYNPTERDIV</sequence>